<dbReference type="Proteomes" id="UP001488838">
    <property type="component" value="Unassembled WGS sequence"/>
</dbReference>
<feature type="compositionally biased region" description="Pro residues" evidence="1">
    <location>
        <begin position="43"/>
        <end position="52"/>
    </location>
</feature>
<organism evidence="2 3">
    <name type="scientific">Myodes glareolus</name>
    <name type="common">Bank vole</name>
    <name type="synonym">Clethrionomys glareolus</name>
    <dbReference type="NCBI Taxonomy" id="447135"/>
    <lineage>
        <taxon>Eukaryota</taxon>
        <taxon>Metazoa</taxon>
        <taxon>Chordata</taxon>
        <taxon>Craniata</taxon>
        <taxon>Vertebrata</taxon>
        <taxon>Euteleostomi</taxon>
        <taxon>Mammalia</taxon>
        <taxon>Eutheria</taxon>
        <taxon>Euarchontoglires</taxon>
        <taxon>Glires</taxon>
        <taxon>Rodentia</taxon>
        <taxon>Myomorpha</taxon>
        <taxon>Muroidea</taxon>
        <taxon>Cricetidae</taxon>
        <taxon>Arvicolinae</taxon>
        <taxon>Myodes</taxon>
    </lineage>
</organism>
<sequence>MALISGDLLPAAASCAPLPTSPSPRVPLQSARSSPGPDHRPPPPRWGPPSGPQSPRTSSSGSPGASASSAAMSELTLDALPRPGCSGGREGEEAALRLRPTPGTRGGAGARGGKGRGALRGCARGWARARGAGLEQAWRDSRHKELGWRARACAWQGCGGGARGLECGTLMLHRRDGSQTTKMSVMVSGLRLGP</sequence>
<evidence type="ECO:0000256" key="1">
    <source>
        <dbReference type="SAM" id="MobiDB-lite"/>
    </source>
</evidence>
<evidence type="ECO:0000313" key="2">
    <source>
        <dbReference type="EMBL" id="KAK7832698.1"/>
    </source>
</evidence>
<feature type="region of interest" description="Disordered" evidence="1">
    <location>
        <begin position="1"/>
        <end position="117"/>
    </location>
</feature>
<feature type="compositionally biased region" description="Low complexity" evidence="1">
    <location>
        <begin position="8"/>
        <end position="18"/>
    </location>
</feature>
<feature type="compositionally biased region" description="Low complexity" evidence="1">
    <location>
        <begin position="53"/>
        <end position="73"/>
    </location>
</feature>
<dbReference type="AlphaFoldDB" id="A0AAW0K0K9"/>
<comment type="caution">
    <text evidence="2">The sequence shown here is derived from an EMBL/GenBank/DDBJ whole genome shotgun (WGS) entry which is preliminary data.</text>
</comment>
<name>A0AAW0K0K9_MYOGA</name>
<accession>A0AAW0K0K9</accession>
<feature type="compositionally biased region" description="Gly residues" evidence="1">
    <location>
        <begin position="104"/>
        <end position="117"/>
    </location>
</feature>
<proteinExistence type="predicted"/>
<dbReference type="EMBL" id="JBBHLL010000009">
    <property type="protein sequence ID" value="KAK7832698.1"/>
    <property type="molecule type" value="Genomic_DNA"/>
</dbReference>
<gene>
    <name evidence="2" type="ORF">U0070_026894</name>
</gene>
<evidence type="ECO:0000313" key="3">
    <source>
        <dbReference type="Proteomes" id="UP001488838"/>
    </source>
</evidence>
<keyword evidence="3" id="KW-1185">Reference proteome</keyword>
<reference evidence="2 3" key="1">
    <citation type="journal article" date="2023" name="bioRxiv">
        <title>Conserved and derived expression patterns and positive selection on dental genes reveal complex evolutionary context of ever-growing rodent molars.</title>
        <authorList>
            <person name="Calamari Z.T."/>
            <person name="Song A."/>
            <person name="Cohen E."/>
            <person name="Akter M."/>
            <person name="Roy R.D."/>
            <person name="Hallikas O."/>
            <person name="Christensen M.M."/>
            <person name="Li P."/>
            <person name="Marangoni P."/>
            <person name="Jernvall J."/>
            <person name="Klein O.D."/>
        </authorList>
    </citation>
    <scope>NUCLEOTIDE SEQUENCE [LARGE SCALE GENOMIC DNA]</scope>
    <source>
        <strain evidence="2">V071</strain>
    </source>
</reference>
<protein>
    <submittedName>
        <fullName evidence="2">Uncharacterized protein</fullName>
    </submittedName>
</protein>